<proteinExistence type="predicted"/>
<keyword evidence="4" id="KW-1185">Reference proteome</keyword>
<sequence>MSSSSSSVMRTLRSFMEIPMRLTLSVIALSLFASTLADAAEPQWSQIHATAVNTTADLNPNFAAREAVIQQQLIAALRGNASSLQRSELETARQSSVQADTAWLQASGYDFHKKENQQAGIALLSQFSAQPKAVMTANLDTVESINLNATGGQRRGALIDAEGQNFLYFLADAMGPDLGKAFLTAYNKGELSKAAALIKASEVSTSAAKKHFNYPRPFLVAGNSIHNVPDDAVVKDNQPYRADGGSFPSGHTNTGYTDALLMAEMLPERFVPLLDRGARYGYSRIVLGVHYPLDVIGSRMAAERNVAHFMNDAAYRTLFEQAKQELRGALEKECGMSLAACARTTGDADPYAAPQMRQFYRFTMTYGLPRQRTQQSSVQVPAGAEVLLEAPLPQLNAAQRRQLMVSSALAAGYPLSGDAEQSFWQRLNLHDAVVSASKR</sequence>
<dbReference type="InterPro" id="IPR036938">
    <property type="entry name" value="PAP2/HPO_sf"/>
</dbReference>
<dbReference type="CDD" id="cd03397">
    <property type="entry name" value="PAP2_acid_phosphatase"/>
    <property type="match status" value="1"/>
</dbReference>
<feature type="signal peptide" evidence="1">
    <location>
        <begin position="1"/>
        <end position="39"/>
    </location>
</feature>
<protein>
    <submittedName>
        <fullName evidence="3">Phosphoesterase PA-phosphatase</fullName>
    </submittedName>
</protein>
<name>A0A0U5GHY5_9GAMM</name>
<dbReference type="InterPro" id="IPR000326">
    <property type="entry name" value="PAP2/HPO"/>
</dbReference>
<dbReference type="Gene3D" id="1.20.144.10">
    <property type="entry name" value="Phosphatidic acid phosphatase type 2/haloperoxidase"/>
    <property type="match status" value="1"/>
</dbReference>
<dbReference type="PATRIC" id="fig|1619313.3.peg.236"/>
<dbReference type="InterPro" id="IPR001011">
    <property type="entry name" value="Acid_Pase_classA_bac"/>
</dbReference>
<dbReference type="AlphaFoldDB" id="A0A0U5GHY5"/>
<dbReference type="KEGG" id="ege:EM595_0229"/>
<evidence type="ECO:0000259" key="2">
    <source>
        <dbReference type="SMART" id="SM00014"/>
    </source>
</evidence>
<dbReference type="Pfam" id="PF01569">
    <property type="entry name" value="PAP2"/>
    <property type="match status" value="1"/>
</dbReference>
<keyword evidence="1" id="KW-0732">Signal</keyword>
<feature type="domain" description="Phosphatidic acid phosphatase type 2/haloperoxidase" evidence="2">
    <location>
        <begin position="190"/>
        <end position="310"/>
    </location>
</feature>
<evidence type="ECO:0000313" key="4">
    <source>
        <dbReference type="Proteomes" id="UP000059419"/>
    </source>
</evidence>
<dbReference type="GO" id="GO:0003993">
    <property type="term" value="F:acid phosphatase activity"/>
    <property type="evidence" value="ECO:0007669"/>
    <property type="project" value="InterPro"/>
</dbReference>
<dbReference type="SMART" id="SM00014">
    <property type="entry name" value="acidPPc"/>
    <property type="match status" value="1"/>
</dbReference>
<dbReference type="STRING" id="1619313.EM595_0229"/>
<dbReference type="Proteomes" id="UP000059419">
    <property type="component" value="Chromosome 1"/>
</dbReference>
<gene>
    <name evidence="3" type="ORF">EM595_0229</name>
</gene>
<accession>A0A0U5GHY5</accession>
<evidence type="ECO:0000256" key="1">
    <source>
        <dbReference type="SAM" id="SignalP"/>
    </source>
</evidence>
<dbReference type="GO" id="GO:0030288">
    <property type="term" value="C:outer membrane-bounded periplasmic space"/>
    <property type="evidence" value="ECO:0007669"/>
    <property type="project" value="InterPro"/>
</dbReference>
<dbReference type="EMBL" id="LN907827">
    <property type="protein sequence ID" value="CUU22466.1"/>
    <property type="molecule type" value="Genomic_DNA"/>
</dbReference>
<dbReference type="SUPFAM" id="SSF48317">
    <property type="entry name" value="Acid phosphatase/Vanadium-dependent haloperoxidase"/>
    <property type="match status" value="1"/>
</dbReference>
<reference evidence="4" key="1">
    <citation type="submission" date="2015-11" db="EMBL/GenBank/DDBJ databases">
        <authorList>
            <person name="Blom J."/>
        </authorList>
    </citation>
    <scope>NUCLEOTIDE SEQUENCE [LARGE SCALE GENOMIC DNA]</scope>
</reference>
<organism evidence="3 4">
    <name type="scientific">Duffyella gerundensis</name>
    <dbReference type="NCBI Taxonomy" id="1619313"/>
    <lineage>
        <taxon>Bacteria</taxon>
        <taxon>Pseudomonadati</taxon>
        <taxon>Pseudomonadota</taxon>
        <taxon>Gammaproteobacteria</taxon>
        <taxon>Enterobacterales</taxon>
        <taxon>Erwiniaceae</taxon>
        <taxon>Duffyella</taxon>
    </lineage>
</organism>
<feature type="chain" id="PRO_5006857904" evidence="1">
    <location>
        <begin position="40"/>
        <end position="439"/>
    </location>
</feature>
<evidence type="ECO:0000313" key="3">
    <source>
        <dbReference type="EMBL" id="CUU22466.1"/>
    </source>
</evidence>